<dbReference type="EMBL" id="GGEC01053167">
    <property type="protein sequence ID" value="MBX33651.1"/>
    <property type="molecule type" value="Transcribed_RNA"/>
</dbReference>
<evidence type="ECO:0000313" key="1">
    <source>
        <dbReference type="EMBL" id="MBX33651.1"/>
    </source>
</evidence>
<name>A0A2P2MTY6_RHIMU</name>
<dbReference type="EMBL" id="GGEC01053165">
    <property type="protein sequence ID" value="MBX33649.1"/>
    <property type="molecule type" value="Transcribed_RNA"/>
</dbReference>
<protein>
    <submittedName>
        <fullName evidence="1">NADP-specific glutamate dehydrogenase</fullName>
    </submittedName>
</protein>
<sequence>MFFQGTHLHVPAAFISIWIPSMLSTKLSTNRAEYSCSSFLHIHIGPFVGISPFLSPSLHHLLLPFC</sequence>
<accession>A0A2P2MTY6</accession>
<dbReference type="AlphaFoldDB" id="A0A2P2MTY6"/>
<reference evidence="1" key="1">
    <citation type="submission" date="2018-02" db="EMBL/GenBank/DDBJ databases">
        <title>Rhizophora mucronata_Transcriptome.</title>
        <authorList>
            <person name="Meera S.P."/>
            <person name="Sreeshan A."/>
            <person name="Augustine A."/>
        </authorList>
    </citation>
    <scope>NUCLEOTIDE SEQUENCE</scope>
    <source>
        <tissue evidence="1">Leaf</tissue>
    </source>
</reference>
<organism evidence="1">
    <name type="scientific">Rhizophora mucronata</name>
    <name type="common">Asiatic mangrove</name>
    <dbReference type="NCBI Taxonomy" id="61149"/>
    <lineage>
        <taxon>Eukaryota</taxon>
        <taxon>Viridiplantae</taxon>
        <taxon>Streptophyta</taxon>
        <taxon>Embryophyta</taxon>
        <taxon>Tracheophyta</taxon>
        <taxon>Spermatophyta</taxon>
        <taxon>Magnoliopsida</taxon>
        <taxon>eudicotyledons</taxon>
        <taxon>Gunneridae</taxon>
        <taxon>Pentapetalae</taxon>
        <taxon>rosids</taxon>
        <taxon>fabids</taxon>
        <taxon>Malpighiales</taxon>
        <taxon>Rhizophoraceae</taxon>
        <taxon>Rhizophora</taxon>
    </lineage>
</organism>
<proteinExistence type="predicted"/>